<gene>
    <name evidence="2" type="ORF">B5M47_02835</name>
</gene>
<dbReference type="Proteomes" id="UP000192520">
    <property type="component" value="Unassembled WGS sequence"/>
</dbReference>
<comment type="caution">
    <text evidence="2">The sequence shown here is derived from an EMBL/GenBank/DDBJ whole genome shotgun (WGS) entry which is preliminary data.</text>
</comment>
<dbReference type="EMBL" id="MZGJ01000016">
    <property type="protein sequence ID" value="OQX50852.1"/>
    <property type="molecule type" value="Genomic_DNA"/>
</dbReference>
<keyword evidence="1" id="KW-1133">Transmembrane helix</keyword>
<evidence type="ECO:0000313" key="2">
    <source>
        <dbReference type="EMBL" id="OQX50852.1"/>
    </source>
</evidence>
<dbReference type="STRING" id="1968527.B5M47_02835"/>
<protein>
    <submittedName>
        <fullName evidence="2">Uncharacterized protein</fullName>
    </submittedName>
</protein>
<feature type="transmembrane region" description="Helical" evidence="1">
    <location>
        <begin position="7"/>
        <end position="24"/>
    </location>
</feature>
<keyword evidence="1" id="KW-0472">Membrane</keyword>
<proteinExistence type="predicted"/>
<accession>A0A1W9NXV2</accession>
<evidence type="ECO:0000256" key="1">
    <source>
        <dbReference type="SAM" id="Phobius"/>
    </source>
</evidence>
<name>A0A1W9NXV2_UNCC3</name>
<dbReference type="AlphaFoldDB" id="A0A1W9NXV2"/>
<feature type="transmembrane region" description="Helical" evidence="1">
    <location>
        <begin position="56"/>
        <end position="79"/>
    </location>
</feature>
<evidence type="ECO:0000313" key="3">
    <source>
        <dbReference type="Proteomes" id="UP000192520"/>
    </source>
</evidence>
<sequence>MRKKELLIIFVLAVLVMGGSWFYMPPSQDCWSRGYPKEFWIYCAPHSPFQPPVVNWLLGNLLLDFLFWFFVLAAGWWMVKKLKTKK</sequence>
<organism evidence="2 3">
    <name type="scientific">candidate division CPR3 bacterium 4484_211</name>
    <dbReference type="NCBI Taxonomy" id="1968527"/>
    <lineage>
        <taxon>Bacteria</taxon>
        <taxon>Bacteria division CPR3</taxon>
    </lineage>
</organism>
<keyword evidence="1" id="KW-0812">Transmembrane</keyword>
<reference evidence="3" key="1">
    <citation type="submission" date="2017-03" db="EMBL/GenBank/DDBJ databases">
        <title>Novel pathways for hydrocarbon cycling and metabolic interdependencies in hydrothermal sediment communities.</title>
        <authorList>
            <person name="Dombrowski N."/>
            <person name="Seitz K."/>
            <person name="Teske A."/>
            <person name="Baker B."/>
        </authorList>
    </citation>
    <scope>NUCLEOTIDE SEQUENCE [LARGE SCALE GENOMIC DNA]</scope>
</reference>